<reference evidence="1" key="1">
    <citation type="submission" date="2023-11" db="EMBL/GenBank/DDBJ databases">
        <title>Genome assemblies of two species of porcelain crab, Petrolisthes cinctipes and Petrolisthes manimaculis (Anomura: Porcellanidae).</title>
        <authorList>
            <person name="Angst P."/>
        </authorList>
    </citation>
    <scope>NUCLEOTIDE SEQUENCE</scope>
    <source>
        <strain evidence="1">PB745_02</strain>
        <tissue evidence="1">Gill</tissue>
    </source>
</reference>
<gene>
    <name evidence="1" type="ORF">Pmani_001183</name>
</gene>
<evidence type="ECO:0000313" key="1">
    <source>
        <dbReference type="EMBL" id="KAK4328435.1"/>
    </source>
</evidence>
<dbReference type="Proteomes" id="UP001292094">
    <property type="component" value="Unassembled WGS sequence"/>
</dbReference>
<name>A0AAE1QL26_9EUCA</name>
<dbReference type="EMBL" id="JAWZYT010000077">
    <property type="protein sequence ID" value="KAK4328435.1"/>
    <property type="molecule type" value="Genomic_DNA"/>
</dbReference>
<organism evidence="1 2">
    <name type="scientific">Petrolisthes manimaculis</name>
    <dbReference type="NCBI Taxonomy" id="1843537"/>
    <lineage>
        <taxon>Eukaryota</taxon>
        <taxon>Metazoa</taxon>
        <taxon>Ecdysozoa</taxon>
        <taxon>Arthropoda</taxon>
        <taxon>Crustacea</taxon>
        <taxon>Multicrustacea</taxon>
        <taxon>Malacostraca</taxon>
        <taxon>Eumalacostraca</taxon>
        <taxon>Eucarida</taxon>
        <taxon>Decapoda</taxon>
        <taxon>Pleocyemata</taxon>
        <taxon>Anomura</taxon>
        <taxon>Galatheoidea</taxon>
        <taxon>Porcellanidae</taxon>
        <taxon>Petrolisthes</taxon>
    </lineage>
</organism>
<proteinExistence type="predicted"/>
<evidence type="ECO:0000313" key="2">
    <source>
        <dbReference type="Proteomes" id="UP001292094"/>
    </source>
</evidence>
<protein>
    <submittedName>
        <fullName evidence="1">Uncharacterized protein</fullName>
    </submittedName>
</protein>
<sequence length="67" mass="7642">MALFGFLQDNLILDDSQYGFRAERAVSDQLILTYNLVTLWYDQGSTVDLILFDFDQGVRQSPPPDTP</sequence>
<accession>A0AAE1QL26</accession>
<keyword evidence="2" id="KW-1185">Reference proteome</keyword>
<comment type="caution">
    <text evidence="1">The sequence shown here is derived from an EMBL/GenBank/DDBJ whole genome shotgun (WGS) entry which is preliminary data.</text>
</comment>
<dbReference type="AlphaFoldDB" id="A0AAE1QL26"/>